<dbReference type="PANTHER" id="PTHR45913:SF22">
    <property type="entry name" value="SCAN BOX DOMAIN-CONTAINING PROTEIN"/>
    <property type="match status" value="1"/>
</dbReference>
<gene>
    <name evidence="1" type="ORF">LOD99_8661</name>
</gene>
<dbReference type="AlphaFoldDB" id="A0AAV7JGX6"/>
<keyword evidence="2" id="KW-1185">Reference proteome</keyword>
<comment type="caution">
    <text evidence="1">The sequence shown here is derived from an EMBL/GenBank/DDBJ whole genome shotgun (WGS) entry which is preliminary data.</text>
</comment>
<dbReference type="PANTHER" id="PTHR45913">
    <property type="entry name" value="EPM2A-INTERACTING PROTEIN 1"/>
    <property type="match status" value="1"/>
</dbReference>
<name>A0AAV7JGX6_9METZ</name>
<protein>
    <recommendedName>
        <fullName evidence="3">SCAN domain-containing protein 3</fullName>
    </recommendedName>
</protein>
<sequence length="551" mass="63461">MDSKKKYRQYSADYIKYGFVKSPCNEQLPMYLLCDQVFSNEGMKPSRMIVHLKSRHGDKSDNDVEFFKNLRDNRKTLGGMFGKVDKQNIDGLVASYNISLLIAKTGKPHTIGEKLILPAIQEVVTTVMHANGHSVVQSIPLSNDTVARRINMMATDVENSLCNILRRTEFSLQIDESTLPGNEALLLAYVRFIQEGKLVEEMLFARPLVTDSKGESIFKVVEYFFTEKEIPLSNILACATDGAPAMVGRQRGFISYMKRAVPELFAIHCVVHREHLVAKHLSVRLHDSLNIVITVVNKIKSSAFNDRIFRQLCHENETEFERLLFHTEVRWLSKANYLSRFYSLFDTIVEFLEKANPQLIKDVQKAKFDVAYLSDIYDKFNAMNLQLQGSVVTLIKCKTVICSFIGKLTLFKQNIGRREFYQFSRLAQLEVSDDDMLAYCDHLDELKMDMTKRFTDLLELEIPDWIIDPFCVHVETVSLSFQEELIDLQNDCEEKARFRMMGNEQFWPAFSKRSQYAALWKRAKLLSLAFPTSYLVEKGFSAVVQLLTKQK</sequence>
<evidence type="ECO:0008006" key="3">
    <source>
        <dbReference type="Google" id="ProtNLM"/>
    </source>
</evidence>
<dbReference type="EMBL" id="JAKMXF010000339">
    <property type="protein sequence ID" value="KAI6647696.1"/>
    <property type="molecule type" value="Genomic_DNA"/>
</dbReference>
<reference evidence="1 2" key="1">
    <citation type="journal article" date="2023" name="BMC Biol.">
        <title>The compact genome of the sponge Oopsacas minuta (Hexactinellida) is lacking key metazoan core genes.</title>
        <authorList>
            <person name="Santini S."/>
            <person name="Schenkelaars Q."/>
            <person name="Jourda C."/>
            <person name="Duchesne M."/>
            <person name="Belahbib H."/>
            <person name="Rocher C."/>
            <person name="Selva M."/>
            <person name="Riesgo A."/>
            <person name="Vervoort M."/>
            <person name="Leys S.P."/>
            <person name="Kodjabachian L."/>
            <person name="Le Bivic A."/>
            <person name="Borchiellini C."/>
            <person name="Claverie J.M."/>
            <person name="Renard E."/>
        </authorList>
    </citation>
    <scope>NUCLEOTIDE SEQUENCE [LARGE SCALE GENOMIC DNA]</scope>
    <source>
        <strain evidence="1">SPO-2</strain>
    </source>
</reference>
<dbReference type="Proteomes" id="UP001165289">
    <property type="component" value="Unassembled WGS sequence"/>
</dbReference>
<evidence type="ECO:0000313" key="2">
    <source>
        <dbReference type="Proteomes" id="UP001165289"/>
    </source>
</evidence>
<dbReference type="SUPFAM" id="SSF53098">
    <property type="entry name" value="Ribonuclease H-like"/>
    <property type="match status" value="1"/>
</dbReference>
<accession>A0AAV7JGX6</accession>
<dbReference type="InterPro" id="IPR012337">
    <property type="entry name" value="RNaseH-like_sf"/>
</dbReference>
<organism evidence="1 2">
    <name type="scientific">Oopsacas minuta</name>
    <dbReference type="NCBI Taxonomy" id="111878"/>
    <lineage>
        <taxon>Eukaryota</taxon>
        <taxon>Metazoa</taxon>
        <taxon>Porifera</taxon>
        <taxon>Hexactinellida</taxon>
        <taxon>Hexasterophora</taxon>
        <taxon>Lyssacinosida</taxon>
        <taxon>Leucopsacidae</taxon>
        <taxon>Oopsacas</taxon>
    </lineage>
</organism>
<proteinExistence type="predicted"/>
<evidence type="ECO:0000313" key="1">
    <source>
        <dbReference type="EMBL" id="KAI6647696.1"/>
    </source>
</evidence>